<dbReference type="Gene3D" id="3.40.50.720">
    <property type="entry name" value="NAD(P)-binding Rossmann-like Domain"/>
    <property type="match status" value="1"/>
</dbReference>
<dbReference type="PRINTS" id="PR00080">
    <property type="entry name" value="SDRFAMILY"/>
</dbReference>
<evidence type="ECO:0000313" key="5">
    <source>
        <dbReference type="Proteomes" id="UP000515153"/>
    </source>
</evidence>
<dbReference type="GeneID" id="41957341"/>
<name>A0A6P8BFK4_PYRGI</name>
<dbReference type="SUPFAM" id="SSF51735">
    <property type="entry name" value="NAD(P)-binding Rossmann-fold domains"/>
    <property type="match status" value="1"/>
</dbReference>
<dbReference type="InterPro" id="IPR036291">
    <property type="entry name" value="NAD(P)-bd_dom_sf"/>
</dbReference>
<sequence length="321" mass="35043">MPYDANTTGTALAADYASQIANKTILTTGVSQKSLGGAFVTTLASASPALLILAGRSVAKIEETAEAIRAVVPNVPIRILELDLADKKSVRKAAATVLAWDDVPGIDVLMNNASIITNEYKTIDGVEQQFAVNHLGPFLFTNLVLPKVLAVKGRVVNVASEGHRFSNVRFMDLNFEDGKIYEKWRAYGQSKTATMLFSLALARRLGGRGLVTNSLHPGTILTPMASDMDLAVETEQLKAIDQYIGYYPKKPVMLKTLDQGVATHMFAAFEPGLKDHNGAFLIDCHVADPFVEFVTPWATSEVEAEKLWRLSEELVGEKFNW</sequence>
<dbReference type="PANTHER" id="PTHR24320">
    <property type="entry name" value="RETINOL DEHYDROGENASE"/>
    <property type="match status" value="1"/>
</dbReference>
<dbReference type="AlphaFoldDB" id="A0A6P8BFK4"/>
<protein>
    <recommendedName>
        <fullName evidence="7">Oxidoreductase-like protein</fullName>
    </recommendedName>
</protein>
<proteinExistence type="inferred from homology"/>
<dbReference type="KEGG" id="pgri:PgNI_02362"/>
<dbReference type="PRINTS" id="PR00081">
    <property type="entry name" value="GDHRDH"/>
</dbReference>
<dbReference type="InterPro" id="IPR002347">
    <property type="entry name" value="SDR_fam"/>
</dbReference>
<dbReference type="Pfam" id="PF00106">
    <property type="entry name" value="adh_short"/>
    <property type="match status" value="1"/>
</dbReference>
<evidence type="ECO:0008006" key="7">
    <source>
        <dbReference type="Google" id="ProtNLM"/>
    </source>
</evidence>
<keyword evidence="3" id="KW-0560">Oxidoreductase</keyword>
<dbReference type="RefSeq" id="XP_030985836.1">
    <property type="nucleotide sequence ID" value="XM_031122429.1"/>
</dbReference>
<evidence type="ECO:0000313" key="6">
    <source>
        <dbReference type="RefSeq" id="XP_030985836.1"/>
    </source>
</evidence>
<dbReference type="GO" id="GO:0016491">
    <property type="term" value="F:oxidoreductase activity"/>
    <property type="evidence" value="ECO:0007669"/>
    <property type="project" value="UniProtKB-KW"/>
</dbReference>
<evidence type="ECO:0000256" key="1">
    <source>
        <dbReference type="ARBA" id="ARBA00006484"/>
    </source>
</evidence>
<accession>A0A6P8BFK4</accession>
<reference evidence="6" key="1">
    <citation type="journal article" date="2019" name="Mol. Biol. Evol.">
        <title>Blast fungal genomes show frequent chromosomal changes, gene gains and losses, and effector gene turnover.</title>
        <authorList>
            <person name="Gomez Luciano L.B."/>
            <person name="Jason Tsai I."/>
            <person name="Chuma I."/>
            <person name="Tosa Y."/>
            <person name="Chen Y.H."/>
            <person name="Li J.Y."/>
            <person name="Li M.Y."/>
            <person name="Jade Lu M.Y."/>
            <person name="Nakayashiki H."/>
            <person name="Li W.H."/>
        </authorList>
    </citation>
    <scope>NUCLEOTIDE SEQUENCE</scope>
    <source>
        <strain evidence="6">NI907</strain>
    </source>
</reference>
<comment type="similarity">
    <text evidence="1 4">Belongs to the short-chain dehydrogenases/reductases (SDR) family.</text>
</comment>
<dbReference type="PROSITE" id="PS00061">
    <property type="entry name" value="ADH_SHORT"/>
    <property type="match status" value="1"/>
</dbReference>
<keyword evidence="2" id="KW-0521">NADP</keyword>
<keyword evidence="5" id="KW-1185">Reference proteome</keyword>
<evidence type="ECO:0000256" key="4">
    <source>
        <dbReference type="RuleBase" id="RU000363"/>
    </source>
</evidence>
<reference evidence="6" key="2">
    <citation type="submission" date="2019-10" db="EMBL/GenBank/DDBJ databases">
        <authorList>
            <consortium name="NCBI Genome Project"/>
        </authorList>
    </citation>
    <scope>NUCLEOTIDE SEQUENCE</scope>
    <source>
        <strain evidence="6">NI907</strain>
    </source>
</reference>
<organism evidence="5 6">
    <name type="scientific">Pyricularia grisea</name>
    <name type="common">Crabgrass-specific blast fungus</name>
    <name type="synonym">Magnaporthe grisea</name>
    <dbReference type="NCBI Taxonomy" id="148305"/>
    <lineage>
        <taxon>Eukaryota</taxon>
        <taxon>Fungi</taxon>
        <taxon>Dikarya</taxon>
        <taxon>Ascomycota</taxon>
        <taxon>Pezizomycotina</taxon>
        <taxon>Sordariomycetes</taxon>
        <taxon>Sordariomycetidae</taxon>
        <taxon>Magnaporthales</taxon>
        <taxon>Pyriculariaceae</taxon>
        <taxon>Pyricularia</taxon>
    </lineage>
</organism>
<dbReference type="PANTHER" id="PTHR24320:SF283">
    <property type="entry name" value="RETINOL DEHYDROGENASE 11"/>
    <property type="match status" value="1"/>
</dbReference>
<reference evidence="6" key="3">
    <citation type="submission" date="2025-08" db="UniProtKB">
        <authorList>
            <consortium name="RefSeq"/>
        </authorList>
    </citation>
    <scope>IDENTIFICATION</scope>
    <source>
        <strain evidence="6">NI907</strain>
    </source>
</reference>
<evidence type="ECO:0000256" key="3">
    <source>
        <dbReference type="ARBA" id="ARBA00023002"/>
    </source>
</evidence>
<dbReference type="InterPro" id="IPR020904">
    <property type="entry name" value="Sc_DH/Rdtase_CS"/>
</dbReference>
<gene>
    <name evidence="6" type="ORF">PgNI_02362</name>
</gene>
<evidence type="ECO:0000256" key="2">
    <source>
        <dbReference type="ARBA" id="ARBA00022857"/>
    </source>
</evidence>
<dbReference type="Proteomes" id="UP000515153">
    <property type="component" value="Unplaced"/>
</dbReference>